<evidence type="ECO:0000256" key="3">
    <source>
        <dbReference type="ARBA" id="ARBA00023054"/>
    </source>
</evidence>
<dbReference type="Gene3D" id="1.20.5.1160">
    <property type="entry name" value="Vasodilator-stimulated phosphoprotein"/>
    <property type="match status" value="1"/>
</dbReference>
<dbReference type="Gene3D" id="1.20.5.500">
    <property type="entry name" value="Single helix bin"/>
    <property type="match status" value="1"/>
</dbReference>
<reference evidence="8" key="1">
    <citation type="submission" date="2021-01" db="EMBL/GenBank/DDBJ databases">
        <title>A chromosome-scale assembly of European eel, Anguilla anguilla.</title>
        <authorList>
            <person name="Henkel C."/>
            <person name="Jong-Raadsen S.A."/>
            <person name="Dufour S."/>
            <person name="Weltzien F.-A."/>
            <person name="Palstra A.P."/>
            <person name="Pelster B."/>
            <person name="Spaink H.P."/>
            <person name="Van Den Thillart G.E."/>
            <person name="Jansen H."/>
            <person name="Zahm M."/>
            <person name="Klopp C."/>
            <person name="Cedric C."/>
            <person name="Louis A."/>
            <person name="Berthelot C."/>
            <person name="Parey E."/>
            <person name="Roest Crollius H."/>
            <person name="Montfort J."/>
            <person name="Robinson-Rechavi M."/>
            <person name="Bucao C."/>
            <person name="Bouchez O."/>
            <person name="Gislard M."/>
            <person name="Lluch J."/>
            <person name="Milhes M."/>
            <person name="Lampietro C."/>
            <person name="Lopez Roques C."/>
            <person name="Donnadieu C."/>
            <person name="Braasch I."/>
            <person name="Desvignes T."/>
            <person name="Postlethwait J."/>
            <person name="Bobe J."/>
            <person name="Guiguen Y."/>
            <person name="Dirks R."/>
        </authorList>
    </citation>
    <scope>NUCLEOTIDE SEQUENCE</scope>
    <source>
        <strain evidence="8">Tag_6206</strain>
        <tissue evidence="8">Liver</tissue>
    </source>
</reference>
<dbReference type="Proteomes" id="UP001044222">
    <property type="component" value="Chromosome 9"/>
</dbReference>
<proteinExistence type="inferred from homology"/>
<evidence type="ECO:0000313" key="8">
    <source>
        <dbReference type="EMBL" id="KAG5841818.1"/>
    </source>
</evidence>
<dbReference type="SMART" id="SM01391">
    <property type="entry name" value="Filament"/>
    <property type="match status" value="1"/>
</dbReference>
<dbReference type="AlphaFoldDB" id="A0A9D3M6U0"/>
<dbReference type="GO" id="GO:0045109">
    <property type="term" value="P:intermediate filament organization"/>
    <property type="evidence" value="ECO:0007669"/>
    <property type="project" value="TreeGrafter"/>
</dbReference>
<sequence length="418" mass="45100">MKESDPALQPRLHHGPHVRGGGLSGSSALAVGPVLGPVLGPILTRAAEKQMLSGLNDRFATYMAKVRTLQQENATLEAKLSLLTGGTDMSPDSSTTSIEYEAQLGEYRITLEGLTLDTIKLEVELDNIRGTAHELKAKLDFEQGVRFQLEADIAAMKKDIEMASDLRIELDAKSSSLKNELDFITKTQEEELAGLQSKLGTTNMDTSVSMIEVDTLKSFDISEALNKIREDYEKSVRQHKEEADAYYRLRMDEISTVTAKSTEAISSTKIEIAAARKDLQGLGLELQALLTMNMSLEQRLADAQALSTVGVAEFQAQISSLAAAIEAAKADLQKQIIAYQELLDVKMALDVEISTYRKLLEGNDFKMSESYSGGGGSYTFTGGTAGISVISGGSAGITVISGHRETSAVSDGEETEST</sequence>
<evidence type="ECO:0000313" key="9">
    <source>
        <dbReference type="Proteomes" id="UP001044222"/>
    </source>
</evidence>
<dbReference type="Gene3D" id="1.20.5.170">
    <property type="match status" value="1"/>
</dbReference>
<dbReference type="GO" id="GO:0030424">
    <property type="term" value="C:axon"/>
    <property type="evidence" value="ECO:0007669"/>
    <property type="project" value="TreeGrafter"/>
</dbReference>
<dbReference type="SUPFAM" id="SSF64593">
    <property type="entry name" value="Intermediate filament protein, coiled coil region"/>
    <property type="match status" value="2"/>
</dbReference>
<dbReference type="InterPro" id="IPR002957">
    <property type="entry name" value="Keratin_I"/>
</dbReference>
<feature type="coiled-coil region" evidence="5">
    <location>
        <begin position="222"/>
        <end position="249"/>
    </location>
</feature>
<dbReference type="PANTHER" id="PTHR45652">
    <property type="entry name" value="GLIAL FIBRILLARY ACIDIC PROTEIN"/>
    <property type="match status" value="1"/>
</dbReference>
<evidence type="ECO:0000256" key="1">
    <source>
        <dbReference type="ARBA" id="ARBA00002825"/>
    </source>
</evidence>
<accession>A0A9D3M6U0</accession>
<evidence type="ECO:0000256" key="4">
    <source>
        <dbReference type="RuleBase" id="RU000685"/>
    </source>
</evidence>
<feature type="coiled-coil region" evidence="5">
    <location>
        <begin position="286"/>
        <end position="342"/>
    </location>
</feature>
<dbReference type="PROSITE" id="PS00226">
    <property type="entry name" value="IF_ROD_1"/>
    <property type="match status" value="1"/>
</dbReference>
<dbReference type="InterPro" id="IPR050405">
    <property type="entry name" value="Intermediate_filament"/>
</dbReference>
<dbReference type="GO" id="GO:0005200">
    <property type="term" value="F:structural constituent of cytoskeleton"/>
    <property type="evidence" value="ECO:0007669"/>
    <property type="project" value="TreeGrafter"/>
</dbReference>
<dbReference type="GO" id="GO:0005886">
    <property type="term" value="C:plasma membrane"/>
    <property type="evidence" value="ECO:0007669"/>
    <property type="project" value="TreeGrafter"/>
</dbReference>
<dbReference type="GO" id="GO:0005882">
    <property type="term" value="C:intermediate filament"/>
    <property type="evidence" value="ECO:0007669"/>
    <property type="project" value="UniProtKB-KW"/>
</dbReference>
<comment type="similarity">
    <text evidence="4">Belongs to the intermediate filament family.</text>
</comment>
<keyword evidence="2 4" id="KW-0403">Intermediate filament</keyword>
<keyword evidence="3 5" id="KW-0175">Coiled coil</keyword>
<dbReference type="PANTHER" id="PTHR45652:SF5">
    <property type="entry name" value="VIMENTIN"/>
    <property type="match status" value="1"/>
</dbReference>
<protein>
    <recommendedName>
        <fullName evidence="7">IF rod domain-containing protein</fullName>
    </recommendedName>
</protein>
<comment type="function">
    <text evidence="1">Vimentins are class-III intermediate filaments found in various non-epithelial cells, especially mesenchymal cells. Vimentin is attached to the nucleus, endoplasmic reticulum, and mitochondria, either laterally or terminally.</text>
</comment>
<dbReference type="InterPro" id="IPR018039">
    <property type="entry name" value="IF_conserved"/>
</dbReference>
<dbReference type="InterPro" id="IPR039008">
    <property type="entry name" value="IF_rod_dom"/>
</dbReference>
<dbReference type="PRINTS" id="PR01248">
    <property type="entry name" value="TYPE1KERATIN"/>
</dbReference>
<dbReference type="GO" id="GO:0005737">
    <property type="term" value="C:cytoplasm"/>
    <property type="evidence" value="ECO:0007669"/>
    <property type="project" value="TreeGrafter"/>
</dbReference>
<evidence type="ECO:0000256" key="2">
    <source>
        <dbReference type="ARBA" id="ARBA00022754"/>
    </source>
</evidence>
<evidence type="ECO:0000256" key="6">
    <source>
        <dbReference type="SAM" id="MobiDB-lite"/>
    </source>
</evidence>
<dbReference type="Pfam" id="PF00038">
    <property type="entry name" value="Filament"/>
    <property type="match status" value="1"/>
</dbReference>
<comment type="caution">
    <text evidence="8">The sequence shown here is derived from an EMBL/GenBank/DDBJ whole genome shotgun (WGS) entry which is preliminary data.</text>
</comment>
<organism evidence="8 9">
    <name type="scientific">Anguilla anguilla</name>
    <name type="common">European freshwater eel</name>
    <name type="synonym">Muraena anguilla</name>
    <dbReference type="NCBI Taxonomy" id="7936"/>
    <lineage>
        <taxon>Eukaryota</taxon>
        <taxon>Metazoa</taxon>
        <taxon>Chordata</taxon>
        <taxon>Craniata</taxon>
        <taxon>Vertebrata</taxon>
        <taxon>Euteleostomi</taxon>
        <taxon>Actinopterygii</taxon>
        <taxon>Neopterygii</taxon>
        <taxon>Teleostei</taxon>
        <taxon>Anguilliformes</taxon>
        <taxon>Anguillidae</taxon>
        <taxon>Anguilla</taxon>
    </lineage>
</organism>
<name>A0A9D3M6U0_ANGAN</name>
<dbReference type="PROSITE" id="PS51842">
    <property type="entry name" value="IF_ROD_2"/>
    <property type="match status" value="1"/>
</dbReference>
<evidence type="ECO:0000256" key="5">
    <source>
        <dbReference type="SAM" id="Coils"/>
    </source>
</evidence>
<keyword evidence="9" id="KW-1185">Reference proteome</keyword>
<feature type="region of interest" description="Disordered" evidence="6">
    <location>
        <begin position="1"/>
        <end position="23"/>
    </location>
</feature>
<feature type="domain" description="IF rod" evidence="7">
    <location>
        <begin position="48"/>
        <end position="367"/>
    </location>
</feature>
<dbReference type="EMBL" id="JAFIRN010000009">
    <property type="protein sequence ID" value="KAG5841818.1"/>
    <property type="molecule type" value="Genomic_DNA"/>
</dbReference>
<gene>
    <name evidence="8" type="ORF">ANANG_G00170990</name>
</gene>
<evidence type="ECO:0000259" key="7">
    <source>
        <dbReference type="PROSITE" id="PS51842"/>
    </source>
</evidence>